<feature type="transmembrane region" description="Helical" evidence="1">
    <location>
        <begin position="258"/>
        <end position="279"/>
    </location>
</feature>
<feature type="transmembrane region" description="Helical" evidence="1">
    <location>
        <begin position="331"/>
        <end position="351"/>
    </location>
</feature>
<keyword evidence="1" id="KW-1133">Transmembrane helix</keyword>
<reference evidence="3" key="1">
    <citation type="journal article" date="2017" name="J. Biotechnol.">
        <title>Complete genome sequence of Novosphingobium resinovorum SA1, a versatile xenobiotic-degrading bacterium capable of utilizing sulfanilic acid.</title>
        <authorList>
            <person name="Hegedus B."/>
            <person name="Kos P.B."/>
            <person name="Balint B."/>
            <person name="Maroti G."/>
            <person name="Gan H.M."/>
            <person name="Perei K."/>
            <person name="Rakhely G."/>
        </authorList>
    </citation>
    <scope>NUCLEOTIDE SEQUENCE [LARGE SCALE GENOMIC DNA]</scope>
    <source>
        <strain evidence="3">SA1</strain>
    </source>
</reference>
<dbReference type="Proteomes" id="UP000094626">
    <property type="component" value="Chromosome"/>
</dbReference>
<feature type="transmembrane region" description="Helical" evidence="1">
    <location>
        <begin position="363"/>
        <end position="382"/>
    </location>
</feature>
<gene>
    <name evidence="2" type="ORF">BES08_11870</name>
</gene>
<organism evidence="2 3">
    <name type="scientific">Novosphingobium resinovorum</name>
    <dbReference type="NCBI Taxonomy" id="158500"/>
    <lineage>
        <taxon>Bacteria</taxon>
        <taxon>Pseudomonadati</taxon>
        <taxon>Pseudomonadota</taxon>
        <taxon>Alphaproteobacteria</taxon>
        <taxon>Sphingomonadales</taxon>
        <taxon>Sphingomonadaceae</taxon>
        <taxon>Novosphingobium</taxon>
    </lineage>
</organism>
<feature type="transmembrane region" description="Helical" evidence="1">
    <location>
        <begin position="46"/>
        <end position="70"/>
    </location>
</feature>
<protein>
    <recommendedName>
        <fullName evidence="4">Polysaccharide biosynthesis protein</fullName>
    </recommendedName>
</protein>
<feature type="transmembrane region" description="Helical" evidence="1">
    <location>
        <begin position="175"/>
        <end position="198"/>
    </location>
</feature>
<evidence type="ECO:0000313" key="2">
    <source>
        <dbReference type="EMBL" id="AOR77370.1"/>
    </source>
</evidence>
<evidence type="ECO:0008006" key="4">
    <source>
        <dbReference type="Google" id="ProtNLM"/>
    </source>
</evidence>
<evidence type="ECO:0000256" key="1">
    <source>
        <dbReference type="SAM" id="Phobius"/>
    </source>
</evidence>
<dbReference type="KEGG" id="nre:BES08_11870"/>
<name>A0A1D8A5I4_9SPHN</name>
<dbReference type="OrthoDB" id="8481114at2"/>
<keyword evidence="1" id="KW-0812">Transmembrane</keyword>
<feature type="transmembrane region" description="Helical" evidence="1">
    <location>
        <begin position="149"/>
        <end position="169"/>
    </location>
</feature>
<dbReference type="RefSeq" id="WP_069708404.1">
    <property type="nucleotide sequence ID" value="NZ_CP017075.1"/>
</dbReference>
<sequence>MKRIRFDGRAKLVLSLILNLASRAPGALSLVVLLPMIQKGLGNADYATLLALMSLGALLSLPQGGANTIVRRRIGRAHATGDERAEANALADALVTKGLFAFGACAIAVAYIFYRGMPTELVILPAVGVVSALAATFDNARAAYNEHYWTATLQIIFQTLAVGVALLVPATRTNIVLASLCLQLHMPLASLATGFQMIRARPYLLRGRSEEIATTIKDGLLLSISDGLLLAVLNSSVVLMEATARAEFAAWYGTLVRFFQTLLAPVLLVVLPVASFVALKWANWETRRRQFMMRAIRLGALGYGLLAALALYVLDVAFIRPTMSFEFRIEPVYAIPLYVQFGAIIGYRAFSSIYFVIYRGPRLAWRVSIAALVAIGFGALVQMFATPLAALASVAICLTLTLALANMISIEKLMHDPTASPAAG</sequence>
<feature type="transmembrane region" description="Helical" evidence="1">
    <location>
        <begin position="300"/>
        <end position="319"/>
    </location>
</feature>
<keyword evidence="3" id="KW-1185">Reference proteome</keyword>
<proteinExistence type="predicted"/>
<keyword evidence="1" id="KW-0472">Membrane</keyword>
<evidence type="ECO:0000313" key="3">
    <source>
        <dbReference type="Proteomes" id="UP000094626"/>
    </source>
</evidence>
<feature type="transmembrane region" description="Helical" evidence="1">
    <location>
        <begin position="12"/>
        <end position="34"/>
    </location>
</feature>
<dbReference type="EMBL" id="CP017075">
    <property type="protein sequence ID" value="AOR77370.1"/>
    <property type="molecule type" value="Genomic_DNA"/>
</dbReference>
<feature type="transmembrane region" description="Helical" evidence="1">
    <location>
        <begin position="90"/>
        <end position="114"/>
    </location>
</feature>
<feature type="transmembrane region" description="Helical" evidence="1">
    <location>
        <begin position="388"/>
        <end position="408"/>
    </location>
</feature>
<accession>A0A1D8A5I4</accession>
<dbReference type="AlphaFoldDB" id="A0A1D8A5I4"/>